<feature type="transmembrane region" description="Helical" evidence="1">
    <location>
        <begin position="139"/>
        <end position="160"/>
    </location>
</feature>
<dbReference type="HOGENOM" id="CLU_057862_1_0_11"/>
<dbReference type="Gene3D" id="1.10.260.40">
    <property type="entry name" value="lambda repressor-like DNA-binding domains"/>
    <property type="match status" value="1"/>
</dbReference>
<organism evidence="3 4">
    <name type="scientific">Actinoplanes friuliensis DSM 7358</name>
    <dbReference type="NCBI Taxonomy" id="1246995"/>
    <lineage>
        <taxon>Bacteria</taxon>
        <taxon>Bacillati</taxon>
        <taxon>Actinomycetota</taxon>
        <taxon>Actinomycetes</taxon>
        <taxon>Micromonosporales</taxon>
        <taxon>Micromonosporaceae</taxon>
        <taxon>Actinoplanes</taxon>
    </lineage>
</organism>
<dbReference type="OrthoDB" id="3806821at2"/>
<dbReference type="CDD" id="cd00093">
    <property type="entry name" value="HTH_XRE"/>
    <property type="match status" value="1"/>
</dbReference>
<dbReference type="GO" id="GO:0003677">
    <property type="term" value="F:DNA binding"/>
    <property type="evidence" value="ECO:0007669"/>
    <property type="project" value="InterPro"/>
</dbReference>
<dbReference type="Pfam" id="PF17765">
    <property type="entry name" value="MLTR_LBD"/>
    <property type="match status" value="1"/>
</dbReference>
<evidence type="ECO:0000313" key="3">
    <source>
        <dbReference type="EMBL" id="AGZ40878.1"/>
    </source>
</evidence>
<dbReference type="KEGG" id="afs:AFR_12960"/>
<protein>
    <recommendedName>
        <fullName evidence="2">HTH cro/C1-type domain-containing protein</fullName>
    </recommendedName>
</protein>
<dbReference type="Pfam" id="PF13560">
    <property type="entry name" value="HTH_31"/>
    <property type="match status" value="1"/>
</dbReference>
<dbReference type="PATRIC" id="fig|1246995.3.peg.2632"/>
<reference evidence="3 4" key="1">
    <citation type="journal article" date="2014" name="J. Biotechnol.">
        <title>Complete genome sequence of the actinobacterium Actinoplanes friuliensis HAG 010964, producer of the lipopeptide antibiotic friulimycin.</title>
        <authorList>
            <person name="Ruckert C."/>
            <person name="Szczepanowski R."/>
            <person name="Albersmeier A."/>
            <person name="Goesmann A."/>
            <person name="Fischer N."/>
            <person name="Steinkamper A."/>
            <person name="Puhler A."/>
            <person name="Biener R."/>
            <person name="Schwartz D."/>
            <person name="Kalinowski J."/>
        </authorList>
    </citation>
    <scope>NUCLEOTIDE SEQUENCE [LARGE SCALE GENOMIC DNA]</scope>
    <source>
        <strain evidence="3 4">DSM 7358</strain>
    </source>
</reference>
<dbReference type="Proteomes" id="UP000017746">
    <property type="component" value="Chromosome"/>
</dbReference>
<gene>
    <name evidence="3" type="ORF">AFR_12960</name>
</gene>
<keyword evidence="1" id="KW-1133">Transmembrane helix</keyword>
<dbReference type="AlphaFoldDB" id="U5VV49"/>
<keyword evidence="1" id="KW-0472">Membrane</keyword>
<dbReference type="SMART" id="SM00530">
    <property type="entry name" value="HTH_XRE"/>
    <property type="match status" value="1"/>
</dbReference>
<dbReference type="InterPro" id="IPR001387">
    <property type="entry name" value="Cro/C1-type_HTH"/>
</dbReference>
<dbReference type="PANTHER" id="PTHR35010:SF2">
    <property type="entry name" value="BLL4672 PROTEIN"/>
    <property type="match status" value="1"/>
</dbReference>
<dbReference type="eggNOG" id="COG1396">
    <property type="taxonomic scope" value="Bacteria"/>
</dbReference>
<proteinExistence type="predicted"/>
<dbReference type="Gene3D" id="3.30.450.180">
    <property type="match status" value="1"/>
</dbReference>
<feature type="domain" description="HTH cro/C1-type" evidence="2">
    <location>
        <begin position="40"/>
        <end position="87"/>
    </location>
</feature>
<keyword evidence="1" id="KW-0812">Transmembrane</keyword>
<dbReference type="SUPFAM" id="SSF47413">
    <property type="entry name" value="lambda repressor-like DNA-binding domains"/>
    <property type="match status" value="1"/>
</dbReference>
<dbReference type="EMBL" id="CP006272">
    <property type="protein sequence ID" value="AGZ40878.1"/>
    <property type="molecule type" value="Genomic_DNA"/>
</dbReference>
<accession>U5VV49</accession>
<dbReference type="InterPro" id="IPR010982">
    <property type="entry name" value="Lambda_DNA-bd_dom_sf"/>
</dbReference>
<keyword evidence="4" id="KW-1185">Reference proteome</keyword>
<sequence length="288" mass="31723">MATRSTLNTALSRFLRSRRDALTPAQAGMVPFPGPRRVPGLRKEELAVLAGISPDHYSRLEQGRQTTLSDEMCNALARALRLDDVERRHLRALARPASPRGEWETPQRAEPGLLRILAALDHLPGLLLGRRSEILARNLLLDAVLGVSLPIGAAFVRWLLLDPAARERIVNWDEFGAAAVGGLRFETGRHPHDRRLSALIKQLRSHSDEVARWWDDQTVTDQTSLTKRLAHPAAGRLEFAIETVTLPHCPDQRLVVYTVAPDSPTADVLPLLSGWGADALIGGPHPSI</sequence>
<name>U5VV49_9ACTN</name>
<evidence type="ECO:0000259" key="2">
    <source>
        <dbReference type="PROSITE" id="PS50943"/>
    </source>
</evidence>
<evidence type="ECO:0000313" key="4">
    <source>
        <dbReference type="Proteomes" id="UP000017746"/>
    </source>
</evidence>
<dbReference type="RefSeq" id="WP_023360937.1">
    <property type="nucleotide sequence ID" value="NC_022657.1"/>
</dbReference>
<dbReference type="PROSITE" id="PS50943">
    <property type="entry name" value="HTH_CROC1"/>
    <property type="match status" value="1"/>
</dbReference>
<dbReference type="PANTHER" id="PTHR35010">
    <property type="entry name" value="BLL4672 PROTEIN-RELATED"/>
    <property type="match status" value="1"/>
</dbReference>
<dbReference type="InterPro" id="IPR041413">
    <property type="entry name" value="MLTR_LBD"/>
</dbReference>
<evidence type="ECO:0000256" key="1">
    <source>
        <dbReference type="SAM" id="Phobius"/>
    </source>
</evidence>